<dbReference type="SMART" id="SM00490">
    <property type="entry name" value="HELICc"/>
    <property type="match status" value="1"/>
</dbReference>
<evidence type="ECO:0000256" key="13">
    <source>
        <dbReference type="SAM" id="MobiDB-lite"/>
    </source>
</evidence>
<dbReference type="CDD" id="cd18787">
    <property type="entry name" value="SF2_C_DEAD"/>
    <property type="match status" value="1"/>
</dbReference>
<keyword evidence="2" id="KW-0963">Cytoplasm</keyword>
<dbReference type="GO" id="GO:0033592">
    <property type="term" value="F:RNA strand annealing activity"/>
    <property type="evidence" value="ECO:0007669"/>
    <property type="project" value="TreeGrafter"/>
</dbReference>
<dbReference type="GO" id="GO:0003724">
    <property type="term" value="F:RNA helicase activity"/>
    <property type="evidence" value="ECO:0007669"/>
    <property type="project" value="UniProtKB-EC"/>
</dbReference>
<feature type="region of interest" description="Disordered" evidence="13">
    <location>
        <begin position="447"/>
        <end position="494"/>
    </location>
</feature>
<evidence type="ECO:0000256" key="8">
    <source>
        <dbReference type="ARBA" id="ARBA00038437"/>
    </source>
</evidence>
<dbReference type="SUPFAM" id="SSF52540">
    <property type="entry name" value="P-loop containing nucleoside triphosphate hydrolases"/>
    <property type="match status" value="1"/>
</dbReference>
<dbReference type="GO" id="GO:0005840">
    <property type="term" value="C:ribosome"/>
    <property type="evidence" value="ECO:0007669"/>
    <property type="project" value="TreeGrafter"/>
</dbReference>
<comment type="catalytic activity">
    <reaction evidence="9">
        <text>ATP + H2O = ADP + phosphate + H(+)</text>
        <dbReference type="Rhea" id="RHEA:13065"/>
        <dbReference type="ChEBI" id="CHEBI:15377"/>
        <dbReference type="ChEBI" id="CHEBI:15378"/>
        <dbReference type="ChEBI" id="CHEBI:30616"/>
        <dbReference type="ChEBI" id="CHEBI:43474"/>
        <dbReference type="ChEBI" id="CHEBI:456216"/>
        <dbReference type="EC" id="3.6.4.13"/>
    </reaction>
</comment>
<dbReference type="PROSITE" id="PS51192">
    <property type="entry name" value="HELICASE_ATP_BIND_1"/>
    <property type="match status" value="1"/>
</dbReference>
<dbReference type="InterPro" id="IPR050547">
    <property type="entry name" value="DEAD_box_RNA_helicases"/>
</dbReference>
<dbReference type="CDD" id="cd12252">
    <property type="entry name" value="RRM_DbpA"/>
    <property type="match status" value="1"/>
</dbReference>
<gene>
    <name evidence="17" type="ordered locus">Deba_0431</name>
</gene>
<dbReference type="GO" id="GO:0016787">
    <property type="term" value="F:hydrolase activity"/>
    <property type="evidence" value="ECO:0007669"/>
    <property type="project" value="UniProtKB-KW"/>
</dbReference>
<evidence type="ECO:0000313" key="17">
    <source>
        <dbReference type="EMBL" id="ADK83805.1"/>
    </source>
</evidence>
<dbReference type="InterPro" id="IPR044742">
    <property type="entry name" value="DEAD/DEAH_RhlB"/>
</dbReference>
<keyword evidence="4 12" id="KW-0378">Hydrolase</keyword>
<dbReference type="PROSITE" id="PS51195">
    <property type="entry name" value="Q_MOTIF"/>
    <property type="match status" value="1"/>
</dbReference>
<evidence type="ECO:0000256" key="3">
    <source>
        <dbReference type="ARBA" id="ARBA00022741"/>
    </source>
</evidence>
<dbReference type="PROSITE" id="PS00039">
    <property type="entry name" value="DEAD_ATP_HELICASE"/>
    <property type="match status" value="1"/>
</dbReference>
<keyword evidence="6 12" id="KW-0067">ATP-binding</keyword>
<dbReference type="Pfam" id="PF03880">
    <property type="entry name" value="DbpA"/>
    <property type="match status" value="1"/>
</dbReference>
<dbReference type="PROSITE" id="PS51194">
    <property type="entry name" value="HELICASE_CTER"/>
    <property type="match status" value="1"/>
</dbReference>
<dbReference type="Pfam" id="PF00271">
    <property type="entry name" value="Helicase_C"/>
    <property type="match status" value="1"/>
</dbReference>
<evidence type="ECO:0000256" key="1">
    <source>
        <dbReference type="ARBA" id="ARBA00012552"/>
    </source>
</evidence>
<feature type="domain" description="Helicase C-terminal" evidence="15">
    <location>
        <begin position="228"/>
        <end position="390"/>
    </location>
</feature>
<dbReference type="PANTHER" id="PTHR47963:SF8">
    <property type="entry name" value="ATP-DEPENDENT RNA HELICASE DEAD"/>
    <property type="match status" value="1"/>
</dbReference>
<reference evidence="17 18" key="1">
    <citation type="journal article" date="2010" name="Stand. Genomic Sci.">
        <title>Complete genome sequence of Desulfarculus baarsii type strain (2st14).</title>
        <authorList>
            <person name="Sun H."/>
            <person name="Spring S."/>
            <person name="Lapidus A."/>
            <person name="Davenport K."/>
            <person name="Del Rio T.G."/>
            <person name="Tice H."/>
            <person name="Nolan M."/>
            <person name="Copeland A."/>
            <person name="Cheng J.F."/>
            <person name="Lucas S."/>
            <person name="Tapia R."/>
            <person name="Goodwin L."/>
            <person name="Pitluck S."/>
            <person name="Ivanova N."/>
            <person name="Pagani I."/>
            <person name="Mavromatis K."/>
            <person name="Ovchinnikova G."/>
            <person name="Pati A."/>
            <person name="Chen A."/>
            <person name="Palaniappan K."/>
            <person name="Hauser L."/>
            <person name="Chang Y.J."/>
            <person name="Jeffries C.D."/>
            <person name="Detter J.C."/>
            <person name="Han C."/>
            <person name="Rohde M."/>
            <person name="Brambilla E."/>
            <person name="Goker M."/>
            <person name="Woyke T."/>
            <person name="Bristow J."/>
            <person name="Eisen J.A."/>
            <person name="Markowitz V."/>
            <person name="Hugenholtz P."/>
            <person name="Kyrpides N.C."/>
            <person name="Klenk H.P."/>
            <person name="Land M."/>
        </authorList>
    </citation>
    <scope>NUCLEOTIDE SEQUENCE [LARGE SCALE GENOMIC DNA]</scope>
    <source>
        <strain evidence="18">ATCC 33931 / DSM 2075 / LMG 7858 / VKM B-1802 / 2st14</strain>
    </source>
</reference>
<dbReference type="InterPro" id="IPR001650">
    <property type="entry name" value="Helicase_C-like"/>
</dbReference>
<dbReference type="InterPro" id="IPR014001">
    <property type="entry name" value="Helicase_ATP-bd"/>
</dbReference>
<evidence type="ECO:0000256" key="11">
    <source>
        <dbReference type="PROSITE-ProRule" id="PRU00552"/>
    </source>
</evidence>
<dbReference type="InterPro" id="IPR014014">
    <property type="entry name" value="RNA_helicase_DEAD_Q_motif"/>
</dbReference>
<feature type="domain" description="DEAD-box RNA helicase Q" evidence="16">
    <location>
        <begin position="16"/>
        <end position="44"/>
    </location>
</feature>
<evidence type="ECO:0000256" key="4">
    <source>
        <dbReference type="ARBA" id="ARBA00022801"/>
    </source>
</evidence>
<dbReference type="GO" id="GO:0042255">
    <property type="term" value="P:ribosome assembly"/>
    <property type="evidence" value="ECO:0007669"/>
    <property type="project" value="UniProtKB-ARBA"/>
</dbReference>
<evidence type="ECO:0000256" key="2">
    <source>
        <dbReference type="ARBA" id="ARBA00022490"/>
    </source>
</evidence>
<sequence>MLTYFAAQVRSTMDAPGFDQLGLSPLLTAAVTEQGFTSPTPIQTAMIPLMLEGRDVIGQAQTGTGKTAAFGLPLLHNISPGVGQAQALVLAPTRELAIQVAEALQGYGRKMGARVMAVYGGAPYGLQISRLRKGVDVVVGTPGRVLDLIGQKALRLDMVETVVIDEADEMLSMGFIADIQAILEATPSQRQTALFSATLPPAIRQMSQSYMVEPQSVSVSPRQLTVEAVEQRYYLLDERDKLAALCRLLEVEPVASALIFCRTKAGTGQLADELSARGFAAEAINGDLSQEARIRVLGRFRNNQLKLLVATDVAARGLDIDDISHVINFDPPQDPEVYVHRIGRTGRAGRDGVAISLLSPKDRWLLARIEAYAKARLSHCTLPTPEEIMAHREGRLLERMVALLDDGGFAREKGLAAKLEAQGHDLADIAAAALKLARGQEKTRTIDPVAEYSLTRPPRGRQPYPARDQRRGDSRRFDDRRQDDHRRVGETTAQPESGMVRLCLGMGRADGINAGHVLGSLSHHAEIPGRCIGKIRIQDTRTLVDVSEQVVGRVLAKAAGYRIGRTPISVELA</sequence>
<dbReference type="Gene3D" id="3.40.50.300">
    <property type="entry name" value="P-loop containing nucleotide triphosphate hydrolases"/>
    <property type="match status" value="2"/>
</dbReference>
<accession>E1QE19</accession>
<dbReference type="KEGG" id="dbr:Deba_0431"/>
<dbReference type="PANTHER" id="PTHR47963">
    <property type="entry name" value="DEAD-BOX ATP-DEPENDENT RNA HELICASE 47, MITOCHONDRIAL"/>
    <property type="match status" value="1"/>
</dbReference>
<keyword evidence="7" id="KW-0346">Stress response</keyword>
<comment type="similarity">
    <text evidence="8 12">Belongs to the DEAD box helicase family.</text>
</comment>
<dbReference type="GO" id="GO:0005829">
    <property type="term" value="C:cytosol"/>
    <property type="evidence" value="ECO:0007669"/>
    <property type="project" value="TreeGrafter"/>
</dbReference>
<keyword evidence="3 12" id="KW-0547">Nucleotide-binding</keyword>
<evidence type="ECO:0000256" key="10">
    <source>
        <dbReference type="ARBA" id="ARBA00074363"/>
    </source>
</evidence>
<dbReference type="GO" id="GO:0005524">
    <property type="term" value="F:ATP binding"/>
    <property type="evidence" value="ECO:0007669"/>
    <property type="project" value="UniProtKB-KW"/>
</dbReference>
<dbReference type="HOGENOM" id="CLU_003041_21_1_7"/>
<dbReference type="Gene3D" id="3.30.70.330">
    <property type="match status" value="1"/>
</dbReference>
<keyword evidence="5 12" id="KW-0347">Helicase</keyword>
<evidence type="ECO:0000256" key="5">
    <source>
        <dbReference type="ARBA" id="ARBA00022806"/>
    </source>
</evidence>
<dbReference type="AlphaFoldDB" id="E1QE19"/>
<proteinExistence type="inferred from homology"/>
<keyword evidence="18" id="KW-1185">Reference proteome</keyword>
<evidence type="ECO:0000256" key="9">
    <source>
        <dbReference type="ARBA" id="ARBA00047984"/>
    </source>
</evidence>
<dbReference type="EC" id="3.6.4.13" evidence="1"/>
<evidence type="ECO:0000259" key="16">
    <source>
        <dbReference type="PROSITE" id="PS51195"/>
    </source>
</evidence>
<dbReference type="STRING" id="644282.Deba_0431"/>
<dbReference type="InterPro" id="IPR027417">
    <property type="entry name" value="P-loop_NTPase"/>
</dbReference>
<dbReference type="SMART" id="SM00487">
    <property type="entry name" value="DEXDc"/>
    <property type="match status" value="1"/>
</dbReference>
<dbReference type="FunFam" id="3.40.50.300:FF:000108">
    <property type="entry name" value="ATP-dependent RNA helicase RhlE"/>
    <property type="match status" value="1"/>
</dbReference>
<dbReference type="InterPro" id="IPR057325">
    <property type="entry name" value="DeaD_dimer"/>
</dbReference>
<feature type="short sequence motif" description="Q motif" evidence="11">
    <location>
        <begin position="16"/>
        <end position="44"/>
    </location>
</feature>
<feature type="compositionally biased region" description="Basic and acidic residues" evidence="13">
    <location>
        <begin position="467"/>
        <end position="489"/>
    </location>
</feature>
<dbReference type="EMBL" id="CP002085">
    <property type="protein sequence ID" value="ADK83805.1"/>
    <property type="molecule type" value="Genomic_DNA"/>
</dbReference>
<dbReference type="CDD" id="cd00268">
    <property type="entry name" value="DEADc"/>
    <property type="match status" value="1"/>
</dbReference>
<dbReference type="InterPro" id="IPR011545">
    <property type="entry name" value="DEAD/DEAH_box_helicase_dom"/>
</dbReference>
<dbReference type="Proteomes" id="UP000009047">
    <property type="component" value="Chromosome"/>
</dbReference>
<organism evidence="17 18">
    <name type="scientific">Desulfarculus baarsii (strain ATCC 33931 / DSM 2075 / LMG 7858 / VKM B-1802 / 2st14)</name>
    <dbReference type="NCBI Taxonomy" id="644282"/>
    <lineage>
        <taxon>Bacteria</taxon>
        <taxon>Pseudomonadati</taxon>
        <taxon>Thermodesulfobacteriota</taxon>
        <taxon>Desulfarculia</taxon>
        <taxon>Desulfarculales</taxon>
        <taxon>Desulfarculaceae</taxon>
        <taxon>Desulfarculus</taxon>
    </lineage>
</organism>
<dbReference type="InterPro" id="IPR000629">
    <property type="entry name" value="RNA-helicase_DEAD-box_CS"/>
</dbReference>
<evidence type="ECO:0000259" key="15">
    <source>
        <dbReference type="PROSITE" id="PS51194"/>
    </source>
</evidence>
<protein>
    <recommendedName>
        <fullName evidence="10">DEAD-box ATP-dependent RNA helicase RhpA</fullName>
        <ecNumber evidence="1">3.6.4.13</ecNumber>
    </recommendedName>
</protein>
<dbReference type="Pfam" id="PF00270">
    <property type="entry name" value="DEAD"/>
    <property type="match status" value="1"/>
</dbReference>
<dbReference type="eggNOG" id="COG0513">
    <property type="taxonomic scope" value="Bacteria"/>
</dbReference>
<evidence type="ECO:0000256" key="7">
    <source>
        <dbReference type="ARBA" id="ARBA00023016"/>
    </source>
</evidence>
<feature type="domain" description="Helicase ATP-binding" evidence="14">
    <location>
        <begin position="47"/>
        <end position="217"/>
    </location>
</feature>
<dbReference type="GO" id="GO:0009409">
    <property type="term" value="P:response to cold"/>
    <property type="evidence" value="ECO:0007669"/>
    <property type="project" value="TreeGrafter"/>
</dbReference>
<evidence type="ECO:0000256" key="6">
    <source>
        <dbReference type="ARBA" id="ARBA00022840"/>
    </source>
</evidence>
<dbReference type="InterPro" id="IPR005580">
    <property type="entry name" value="DbpA/CsdA_RNA-bd_dom"/>
</dbReference>
<name>E1QE19_DESB2</name>
<dbReference type="InterPro" id="IPR012677">
    <property type="entry name" value="Nucleotide-bd_a/b_plait_sf"/>
</dbReference>
<evidence type="ECO:0000259" key="14">
    <source>
        <dbReference type="PROSITE" id="PS51192"/>
    </source>
</evidence>
<dbReference type="Pfam" id="PF25399">
    <property type="entry name" value="DeaD_dimer"/>
    <property type="match status" value="1"/>
</dbReference>
<evidence type="ECO:0000313" key="18">
    <source>
        <dbReference type="Proteomes" id="UP000009047"/>
    </source>
</evidence>
<evidence type="ECO:0000256" key="12">
    <source>
        <dbReference type="RuleBase" id="RU000492"/>
    </source>
</evidence>